<accession>A0AAD7CTG6</accession>
<dbReference type="Proteomes" id="UP001221757">
    <property type="component" value="Unassembled WGS sequence"/>
</dbReference>
<gene>
    <name evidence="2" type="ORF">B0H17DRAFT_1184998</name>
</gene>
<sequence>MLSTSVDPKYSPEENALKMGRQPSETTEIKLCVDRRLNQREVRQGHFSDKSPMAASAADPLLRTGCSIGDRWSGRDPSGLICEVTEELGLLNSKEVVGKSPSTEAIIRQLMASGGGRKPCSLFLPLPPRPISGLRQESTAMRRTARYFAENSTHRRAGHAVKRPGSLKISSTFKFLAQHFLVIQTFSLNRQWWSLTSTRLCLRRSLPREPEYRSFRSKRWGLTACCATAPGGRGACPWSGHSLRRRVEGVFGRQRAIVTVSHSAVFLLLSPPPLPSRILLILFDRLLQPFASVGPHQRHDRRRGADTATPHPETVARRPQSARCRCPLSIGARPLVNLILIILRSPDCPFIL</sequence>
<feature type="region of interest" description="Disordered" evidence="1">
    <location>
        <begin position="294"/>
        <end position="316"/>
    </location>
</feature>
<protein>
    <submittedName>
        <fullName evidence="2">Uncharacterized protein</fullName>
    </submittedName>
</protein>
<name>A0AAD7CTG6_MYCRO</name>
<evidence type="ECO:0000313" key="2">
    <source>
        <dbReference type="EMBL" id="KAJ7662922.1"/>
    </source>
</evidence>
<reference evidence="2" key="1">
    <citation type="submission" date="2023-03" db="EMBL/GenBank/DDBJ databases">
        <title>Massive genome expansion in bonnet fungi (Mycena s.s.) driven by repeated elements and novel gene families across ecological guilds.</title>
        <authorList>
            <consortium name="Lawrence Berkeley National Laboratory"/>
            <person name="Harder C.B."/>
            <person name="Miyauchi S."/>
            <person name="Viragh M."/>
            <person name="Kuo A."/>
            <person name="Thoen E."/>
            <person name="Andreopoulos B."/>
            <person name="Lu D."/>
            <person name="Skrede I."/>
            <person name="Drula E."/>
            <person name="Henrissat B."/>
            <person name="Morin E."/>
            <person name="Kohler A."/>
            <person name="Barry K."/>
            <person name="LaButti K."/>
            <person name="Morin E."/>
            <person name="Salamov A."/>
            <person name="Lipzen A."/>
            <person name="Mereny Z."/>
            <person name="Hegedus B."/>
            <person name="Baldrian P."/>
            <person name="Stursova M."/>
            <person name="Weitz H."/>
            <person name="Taylor A."/>
            <person name="Grigoriev I.V."/>
            <person name="Nagy L.G."/>
            <person name="Martin F."/>
            <person name="Kauserud H."/>
        </authorList>
    </citation>
    <scope>NUCLEOTIDE SEQUENCE</scope>
    <source>
        <strain evidence="2">CBHHK067</strain>
    </source>
</reference>
<evidence type="ECO:0000256" key="1">
    <source>
        <dbReference type="SAM" id="MobiDB-lite"/>
    </source>
</evidence>
<proteinExistence type="predicted"/>
<feature type="region of interest" description="Disordered" evidence="1">
    <location>
        <begin position="1"/>
        <end position="24"/>
    </location>
</feature>
<keyword evidence="3" id="KW-1185">Reference proteome</keyword>
<evidence type="ECO:0000313" key="3">
    <source>
        <dbReference type="Proteomes" id="UP001221757"/>
    </source>
</evidence>
<organism evidence="2 3">
    <name type="scientific">Mycena rosella</name>
    <name type="common">Pink bonnet</name>
    <name type="synonym">Agaricus rosellus</name>
    <dbReference type="NCBI Taxonomy" id="1033263"/>
    <lineage>
        <taxon>Eukaryota</taxon>
        <taxon>Fungi</taxon>
        <taxon>Dikarya</taxon>
        <taxon>Basidiomycota</taxon>
        <taxon>Agaricomycotina</taxon>
        <taxon>Agaricomycetes</taxon>
        <taxon>Agaricomycetidae</taxon>
        <taxon>Agaricales</taxon>
        <taxon>Marasmiineae</taxon>
        <taxon>Mycenaceae</taxon>
        <taxon>Mycena</taxon>
    </lineage>
</organism>
<dbReference type="AlphaFoldDB" id="A0AAD7CTG6"/>
<dbReference type="EMBL" id="JARKIE010000237">
    <property type="protein sequence ID" value="KAJ7662922.1"/>
    <property type="molecule type" value="Genomic_DNA"/>
</dbReference>
<comment type="caution">
    <text evidence="2">The sequence shown here is derived from an EMBL/GenBank/DDBJ whole genome shotgun (WGS) entry which is preliminary data.</text>
</comment>